<feature type="region of interest" description="Disordered" evidence="11">
    <location>
        <begin position="34"/>
        <end position="61"/>
    </location>
</feature>
<keyword evidence="7" id="KW-0677">Repeat</keyword>
<reference evidence="15 17" key="1">
    <citation type="journal article" date="2017" name="Nature">
        <title>The sunflower genome provides insights into oil metabolism, flowering and Asterid evolution.</title>
        <authorList>
            <person name="Badouin H."/>
            <person name="Gouzy J."/>
            <person name="Grassa C.J."/>
            <person name="Murat F."/>
            <person name="Staton S.E."/>
            <person name="Cottret L."/>
            <person name="Lelandais-Briere C."/>
            <person name="Owens G.L."/>
            <person name="Carrere S."/>
            <person name="Mayjonade B."/>
            <person name="Legrand L."/>
            <person name="Gill N."/>
            <person name="Kane N.C."/>
            <person name="Bowers J.E."/>
            <person name="Hubner S."/>
            <person name="Bellec A."/>
            <person name="Berard A."/>
            <person name="Berges H."/>
            <person name="Blanchet N."/>
            <person name="Boniface M.C."/>
            <person name="Brunel D."/>
            <person name="Catrice O."/>
            <person name="Chaidir N."/>
            <person name="Claudel C."/>
            <person name="Donnadieu C."/>
            <person name="Faraut T."/>
            <person name="Fievet G."/>
            <person name="Helmstetter N."/>
            <person name="King M."/>
            <person name="Knapp S.J."/>
            <person name="Lai Z."/>
            <person name="Le Paslier M.C."/>
            <person name="Lippi Y."/>
            <person name="Lorenzon L."/>
            <person name="Mandel J.R."/>
            <person name="Marage G."/>
            <person name="Marchand G."/>
            <person name="Marquand E."/>
            <person name="Bret-Mestries E."/>
            <person name="Morien E."/>
            <person name="Nambeesan S."/>
            <person name="Nguyen T."/>
            <person name="Pegot-Espagnet P."/>
            <person name="Pouilly N."/>
            <person name="Raftis F."/>
            <person name="Sallet E."/>
            <person name="Schiex T."/>
            <person name="Thomas J."/>
            <person name="Vandecasteele C."/>
            <person name="Vares D."/>
            <person name="Vear F."/>
            <person name="Vautrin S."/>
            <person name="Crespi M."/>
            <person name="Mangin B."/>
            <person name="Burke J.M."/>
            <person name="Salse J."/>
            <person name="Munos S."/>
            <person name="Vincourt P."/>
            <person name="Rieseberg L.H."/>
            <person name="Langlade N.B."/>
        </authorList>
    </citation>
    <scope>NUCLEOTIDE SEQUENCE [LARGE SCALE GENOMIC DNA]</scope>
    <source>
        <strain evidence="17">cv. SF193</strain>
        <tissue evidence="15">Leaves</tissue>
    </source>
</reference>
<dbReference type="InParanoid" id="A0A251TAQ3"/>
<evidence type="ECO:0000256" key="4">
    <source>
        <dbReference type="ARBA" id="ARBA00022490"/>
    </source>
</evidence>
<dbReference type="InterPro" id="IPR027417">
    <property type="entry name" value="P-loop_NTPase"/>
</dbReference>
<evidence type="ECO:0000256" key="1">
    <source>
        <dbReference type="ARBA" id="ARBA00002074"/>
    </source>
</evidence>
<reference evidence="16" key="2">
    <citation type="submission" date="2017-02" db="EMBL/GenBank/DDBJ databases">
        <title>Sunflower complete genome.</title>
        <authorList>
            <person name="Langlade N."/>
            <person name="Munos S."/>
        </authorList>
    </citation>
    <scope>NUCLEOTIDE SEQUENCE [LARGE SCALE GENOMIC DNA]</scope>
    <source>
        <tissue evidence="16">Leaves</tissue>
    </source>
</reference>
<evidence type="ECO:0000256" key="10">
    <source>
        <dbReference type="ARBA" id="ARBA00022840"/>
    </source>
</evidence>
<dbReference type="Pfam" id="PF00931">
    <property type="entry name" value="NB-ARC"/>
    <property type="match status" value="1"/>
</dbReference>
<dbReference type="GO" id="GO:0005524">
    <property type="term" value="F:ATP binding"/>
    <property type="evidence" value="ECO:0007669"/>
    <property type="project" value="UniProtKB-KW"/>
</dbReference>
<gene>
    <name evidence="16" type="ORF">HannXRQ_Chr11g0335041</name>
    <name evidence="15" type="ORF">HanXRQr2_Chr11g0483441</name>
</gene>
<organism evidence="16 17">
    <name type="scientific">Helianthus annuus</name>
    <name type="common">Common sunflower</name>
    <dbReference type="NCBI Taxonomy" id="4232"/>
    <lineage>
        <taxon>Eukaryota</taxon>
        <taxon>Viridiplantae</taxon>
        <taxon>Streptophyta</taxon>
        <taxon>Embryophyta</taxon>
        <taxon>Tracheophyta</taxon>
        <taxon>Spermatophyta</taxon>
        <taxon>Magnoliopsida</taxon>
        <taxon>eudicotyledons</taxon>
        <taxon>Gunneridae</taxon>
        <taxon>Pentapetalae</taxon>
        <taxon>asterids</taxon>
        <taxon>campanulids</taxon>
        <taxon>Asterales</taxon>
        <taxon>Asteraceae</taxon>
        <taxon>Asteroideae</taxon>
        <taxon>Heliantheae alliance</taxon>
        <taxon>Heliantheae</taxon>
        <taxon>Helianthus</taxon>
    </lineage>
</organism>
<dbReference type="AlphaFoldDB" id="A0A251TAQ3"/>
<evidence type="ECO:0000313" key="16">
    <source>
        <dbReference type="EMBL" id="OTG07843.1"/>
    </source>
</evidence>
<dbReference type="InterPro" id="IPR058922">
    <property type="entry name" value="WHD_DRP"/>
</dbReference>
<protein>
    <submittedName>
        <fullName evidence="15">P-loop containing nucleoside triphosphate hydrolase</fullName>
    </submittedName>
    <submittedName>
        <fullName evidence="16">Putative NB-ARC</fullName>
    </submittedName>
</protein>
<comment type="function">
    <text evidence="1">Confers resistance to late blight (Phytophthora infestans) races carrying the avirulence gene Avr1. Resistance proteins guard the plant against pathogens that contain an appropriate avirulence protein via an indirect interaction with this avirulence protein. That triggers a defense system including the hypersensitive response, which restricts the pathogen growth.</text>
</comment>
<dbReference type="PANTHER" id="PTHR23155:SF1152">
    <property type="entry name" value="AAA+ ATPASE DOMAIN-CONTAINING PROTEIN"/>
    <property type="match status" value="1"/>
</dbReference>
<proteinExistence type="inferred from homology"/>
<dbReference type="FunFam" id="1.10.10.10:FF:000322">
    <property type="entry name" value="Probable disease resistance protein At1g63360"/>
    <property type="match status" value="1"/>
</dbReference>
<dbReference type="InterPro" id="IPR055414">
    <property type="entry name" value="LRR_R13L4/SHOC2-like"/>
</dbReference>
<evidence type="ECO:0000259" key="12">
    <source>
        <dbReference type="Pfam" id="PF00931"/>
    </source>
</evidence>
<dbReference type="EMBL" id="MNCJ02000326">
    <property type="protein sequence ID" value="KAF5781422.1"/>
    <property type="molecule type" value="Genomic_DNA"/>
</dbReference>
<dbReference type="Proteomes" id="UP000215914">
    <property type="component" value="Chromosome 11"/>
</dbReference>
<feature type="domain" description="Disease resistance R13L4/SHOC-2-like LRR" evidence="14">
    <location>
        <begin position="449"/>
        <end position="704"/>
    </location>
</feature>
<keyword evidence="8" id="KW-0547">Nucleotide-binding</keyword>
<dbReference type="PRINTS" id="PR00364">
    <property type="entry name" value="DISEASERSIST"/>
</dbReference>
<feature type="compositionally biased region" description="Polar residues" evidence="11">
    <location>
        <begin position="40"/>
        <end position="61"/>
    </location>
</feature>
<dbReference type="InterPro" id="IPR002182">
    <property type="entry name" value="NB-ARC"/>
</dbReference>
<dbReference type="GO" id="GO:0043531">
    <property type="term" value="F:ADP binding"/>
    <property type="evidence" value="ECO:0007669"/>
    <property type="project" value="InterPro"/>
</dbReference>
<dbReference type="PANTHER" id="PTHR23155">
    <property type="entry name" value="DISEASE RESISTANCE PROTEIN RP"/>
    <property type="match status" value="1"/>
</dbReference>
<dbReference type="InterPro" id="IPR044974">
    <property type="entry name" value="Disease_R_plants"/>
</dbReference>
<dbReference type="Gramene" id="mRNA:HanXRQr2_Chr11g0483441">
    <property type="protein sequence ID" value="mRNA:HanXRQr2_Chr11g0483441"/>
    <property type="gene ID" value="HanXRQr2_Chr11g0483441"/>
</dbReference>
<evidence type="ECO:0000259" key="13">
    <source>
        <dbReference type="Pfam" id="PF23559"/>
    </source>
</evidence>
<keyword evidence="6" id="KW-0381">Hypersensitive response</keyword>
<evidence type="ECO:0000256" key="9">
    <source>
        <dbReference type="ARBA" id="ARBA00022821"/>
    </source>
</evidence>
<evidence type="ECO:0000256" key="7">
    <source>
        <dbReference type="ARBA" id="ARBA00022737"/>
    </source>
</evidence>
<dbReference type="Gene3D" id="1.10.10.10">
    <property type="entry name" value="Winged helix-like DNA-binding domain superfamily/Winged helix DNA-binding domain"/>
    <property type="match status" value="1"/>
</dbReference>
<dbReference type="InterPro" id="IPR042197">
    <property type="entry name" value="Apaf_helical"/>
</dbReference>
<evidence type="ECO:0000256" key="11">
    <source>
        <dbReference type="SAM" id="MobiDB-lite"/>
    </source>
</evidence>
<dbReference type="FunFam" id="3.40.50.300:FF:001091">
    <property type="entry name" value="Probable disease resistance protein At1g61300"/>
    <property type="match status" value="1"/>
</dbReference>
<evidence type="ECO:0000313" key="17">
    <source>
        <dbReference type="Proteomes" id="UP000215914"/>
    </source>
</evidence>
<dbReference type="GO" id="GO:0009626">
    <property type="term" value="P:plant-type hypersensitive response"/>
    <property type="evidence" value="ECO:0007669"/>
    <property type="project" value="UniProtKB-KW"/>
</dbReference>
<dbReference type="OMA" id="RIVESCH"/>
<dbReference type="SUPFAM" id="SSF52540">
    <property type="entry name" value="P-loop containing nucleoside triphosphate hydrolases"/>
    <property type="match status" value="1"/>
</dbReference>
<keyword evidence="9" id="KW-0611">Plant defense</keyword>
<evidence type="ECO:0000256" key="8">
    <source>
        <dbReference type="ARBA" id="ARBA00022741"/>
    </source>
</evidence>
<evidence type="ECO:0000313" key="15">
    <source>
        <dbReference type="EMBL" id="KAF5781422.1"/>
    </source>
</evidence>
<dbReference type="GO" id="GO:0016787">
    <property type="term" value="F:hydrolase activity"/>
    <property type="evidence" value="ECO:0007669"/>
    <property type="project" value="UniProtKB-KW"/>
</dbReference>
<sequence>MRNNVDFKRSFDLNDVRRSLKSVEVDFMSLNVDRMKTDSSPRPQRTLNQSSATQSTTSGNSLGSKKILDNIFVGIDRDAELIRDKLVDDGKKLDVVSIVGMGGIGKITVATKVFNDGYVKHHFRIRVWVTVSQTYDKRAVLIQILESIRDQLDLEKASDSRLRELVHKHLMGRRYLIVIDDIWHIETWDNLKLFFPHGDNGSRILITSRITEVAKHANLDGMILPLGCLNKEKGWELLCQKVFRGNKYPEWSLKPGMRIVESCHRLPLAVVVIAGVLAKEAWNEKFWMEIAYSASLYIVGDQNGCLEILGLSYNNLPLHLRECFLYLGGFPEDYMFKVRDLIWLWVAEGFIQQTENRSLEDIAEGYLMDLIDRNLVIVAHRSKSNEGVTACKVHDLVKELCLKKAKEERFILQTERLVLFFHRYNVITPPYKPVRVFINKDIYDPHIAHPPPQNLRSILVLDLQKCRLTTFPKGMELLVNLRYLAIWKESAGFPSLICNLWNLQTLIYVTPHIRTVLPSNISDLVYLRHLLTYQPSKGDTVKRAFILCSIEKPMNLQTISKVMLGYGVDNFQKCFPHVKELRCSTFPGKEYDFKSLACLEKLTLIDYRRIRKSSCGVNRVTFPATLRILKLVECRLPWSDMSILQSLTNLEVLKLKLNAFEGSYWNTNEQEFPQLKFLRLEMLDIKLWEAYSPSFPCLKRLEIFHCYHLKETPLGIGDISTLELIKIKGGSHSLGESVRRIQEDQHDFGNYDLKIDVIDDPQYLIFASRTLSDSTLTPETLSE</sequence>
<evidence type="ECO:0000256" key="2">
    <source>
        <dbReference type="ARBA" id="ARBA00004496"/>
    </source>
</evidence>
<dbReference type="SUPFAM" id="SSF52058">
    <property type="entry name" value="L domain-like"/>
    <property type="match status" value="1"/>
</dbReference>
<dbReference type="InterPro" id="IPR036388">
    <property type="entry name" value="WH-like_DNA-bd_sf"/>
</dbReference>
<keyword evidence="15" id="KW-0378">Hydrolase</keyword>
<keyword evidence="4" id="KW-0963">Cytoplasm</keyword>
<comment type="similarity">
    <text evidence="3">Belongs to the disease resistance NB-LRR family.</text>
</comment>
<evidence type="ECO:0000256" key="3">
    <source>
        <dbReference type="ARBA" id="ARBA00008894"/>
    </source>
</evidence>
<feature type="domain" description="NB-ARC" evidence="12">
    <location>
        <begin position="79"/>
        <end position="246"/>
    </location>
</feature>
<dbReference type="GO" id="GO:0051607">
    <property type="term" value="P:defense response to virus"/>
    <property type="evidence" value="ECO:0007669"/>
    <property type="project" value="UniProtKB-ARBA"/>
</dbReference>
<feature type="domain" description="Disease resistance protein winged helix" evidence="13">
    <location>
        <begin position="330"/>
        <end position="400"/>
    </location>
</feature>
<dbReference type="Pfam" id="PF23598">
    <property type="entry name" value="LRR_14"/>
    <property type="match status" value="1"/>
</dbReference>
<keyword evidence="5" id="KW-0433">Leucine-rich repeat</keyword>
<evidence type="ECO:0000256" key="5">
    <source>
        <dbReference type="ARBA" id="ARBA00022614"/>
    </source>
</evidence>
<dbReference type="InterPro" id="IPR032675">
    <property type="entry name" value="LRR_dom_sf"/>
</dbReference>
<dbReference type="Gene3D" id="3.80.10.10">
    <property type="entry name" value="Ribonuclease Inhibitor"/>
    <property type="match status" value="1"/>
</dbReference>
<name>A0A251TAQ3_HELAN</name>
<evidence type="ECO:0000259" key="14">
    <source>
        <dbReference type="Pfam" id="PF23598"/>
    </source>
</evidence>
<accession>A0A251TAQ3</accession>
<reference evidence="15" key="3">
    <citation type="submission" date="2020-06" db="EMBL/GenBank/DDBJ databases">
        <title>Helianthus annuus Genome sequencing and assembly Release 2.</title>
        <authorList>
            <person name="Gouzy J."/>
            <person name="Langlade N."/>
            <person name="Munos S."/>
        </authorList>
    </citation>
    <scope>NUCLEOTIDE SEQUENCE</scope>
    <source>
        <tissue evidence="15">Leaves</tissue>
    </source>
</reference>
<keyword evidence="10" id="KW-0067">ATP-binding</keyword>
<dbReference type="Gene3D" id="1.10.8.430">
    <property type="entry name" value="Helical domain of apoptotic protease-activating factors"/>
    <property type="match status" value="1"/>
</dbReference>
<dbReference type="Gene3D" id="3.40.50.300">
    <property type="entry name" value="P-loop containing nucleotide triphosphate hydrolases"/>
    <property type="match status" value="1"/>
</dbReference>
<comment type="subcellular location">
    <subcellularLocation>
        <location evidence="2">Cytoplasm</location>
    </subcellularLocation>
</comment>
<dbReference type="Pfam" id="PF23559">
    <property type="entry name" value="WHD_DRP"/>
    <property type="match status" value="1"/>
</dbReference>
<keyword evidence="17" id="KW-1185">Reference proteome</keyword>
<dbReference type="EMBL" id="CM007900">
    <property type="protein sequence ID" value="OTG07843.1"/>
    <property type="molecule type" value="Genomic_DNA"/>
</dbReference>
<evidence type="ECO:0000256" key="6">
    <source>
        <dbReference type="ARBA" id="ARBA00022667"/>
    </source>
</evidence>